<keyword evidence="1" id="KW-0175">Coiled coil</keyword>
<name>A0A292YH26_9BACT</name>
<organism evidence="3 4">
    <name type="scientific">Lebetimonas natsushimae</name>
    <dbReference type="NCBI Taxonomy" id="1936991"/>
    <lineage>
        <taxon>Bacteria</taxon>
        <taxon>Pseudomonadati</taxon>
        <taxon>Campylobacterota</taxon>
        <taxon>Epsilonproteobacteria</taxon>
        <taxon>Nautiliales</taxon>
        <taxon>Nautiliaceae</taxon>
        <taxon>Lebetimonas</taxon>
    </lineage>
</organism>
<keyword evidence="4" id="KW-1185">Reference proteome</keyword>
<evidence type="ECO:0000313" key="3">
    <source>
        <dbReference type="EMBL" id="GAX88261.1"/>
    </source>
</evidence>
<evidence type="ECO:0000256" key="1">
    <source>
        <dbReference type="SAM" id="Coils"/>
    </source>
</evidence>
<feature type="domain" description="Flagellar Assembly Protein A N-terminal region" evidence="2">
    <location>
        <begin position="125"/>
        <end position="298"/>
    </location>
</feature>
<dbReference type="Proteomes" id="UP000217944">
    <property type="component" value="Unassembled WGS sequence"/>
</dbReference>
<evidence type="ECO:0000259" key="2">
    <source>
        <dbReference type="Pfam" id="PF20250"/>
    </source>
</evidence>
<dbReference type="EMBL" id="BDME01000006">
    <property type="protein sequence ID" value="GAX88261.1"/>
    <property type="molecule type" value="Genomic_DNA"/>
</dbReference>
<sequence length="638" mass="73626">MPLYQKRSIMGLFDFLKKEKKEKNKKNTEALPLIVRVENVNNILLKVSKDYNIPLSSLDFDILNIKTFIKTEHDPEFVEVDDESKIFLRDETFLRNEKNEIKQVYEIEIKQYEINDFELIGDMEINNKFTEAKFIISPKSLLINVDFSKLKNELNKKKVKSGLLIDLFDEEMNMSVEKIAAKLRIIGSLEKEEEILLCKGLDEIPTIQGEIIYHYKRNETSIKKELIYPVKKDEILIEIKKPKPGKNGRNCKGKIILVEKVKDFEIPNIGFDKKTIKKEENDEKIVFIALKNGYLYQENDIYTIKDEIEIKQINIKTGNVEGAEENDIKIDVKESDALKEAIGDNTIVETTTLIVRGNVGNSAKIKAKNLQIMGQTHKKSKIYAKKAEINIHKGYIEADELKITRLEGGIVKANKVIISQVIGGEIYAKNVEIELLGSHLTCYALEEIKIHEIKGSENKLAIAPAKVLGETDIEKFQKKLEEIKRELRINVEEYNKKVKILKENKNSINELKKLYLENKSKGINTSPTIIKKIKEYQLFKEKTLEIKEKIEELKREINELEETIDKFQNIVLLAKIISFSPWTSYNRIEFDLIEPPIKLTYDTKGNEGACGFKLKDFGDAYKIVKIRIKDNNDSSSKG</sequence>
<feature type="coiled-coil region" evidence="1">
    <location>
        <begin position="536"/>
        <end position="570"/>
    </location>
</feature>
<evidence type="ECO:0000313" key="4">
    <source>
        <dbReference type="Proteomes" id="UP000217944"/>
    </source>
</evidence>
<accession>A0A292YH26</accession>
<reference evidence="3 4" key="1">
    <citation type="journal article" date="2017" name="Syst. Appl. Microbiol.">
        <title>Lebetimonas natsushimae sp. nov., a novel strictly anaerobic, moderately thermophilic chemoautotroph isolated from a deep-sea hydrothermal vent polychaete nest in the Mid-Okinawa Trough.</title>
        <authorList>
            <person name="Nagata R."/>
            <person name="Takaki Y."/>
            <person name="Tame A."/>
            <person name="Nunoura T."/>
            <person name="Muto H."/>
            <person name="Mino S."/>
            <person name="Sawayama S."/>
            <person name="Takai K."/>
            <person name="Nakagawa S."/>
        </authorList>
    </citation>
    <scope>NUCLEOTIDE SEQUENCE [LARGE SCALE GENOMIC DNA]</scope>
    <source>
        <strain evidence="3 4">HS1857</strain>
    </source>
</reference>
<protein>
    <recommendedName>
        <fullName evidence="2">Flagellar Assembly Protein A N-terminal region domain-containing protein</fullName>
    </recommendedName>
</protein>
<comment type="caution">
    <text evidence="3">The sequence shown here is derived from an EMBL/GenBank/DDBJ whole genome shotgun (WGS) entry which is preliminary data.</text>
</comment>
<feature type="coiled-coil region" evidence="1">
    <location>
        <begin position="466"/>
        <end position="511"/>
    </location>
</feature>
<gene>
    <name evidence="3" type="ORF">LNAT_P1556</name>
</gene>
<dbReference type="AlphaFoldDB" id="A0A292YH26"/>
<proteinExistence type="predicted"/>
<dbReference type="InterPro" id="IPR046866">
    <property type="entry name" value="FapA_N"/>
</dbReference>
<dbReference type="Pfam" id="PF20250">
    <property type="entry name" value="FapA_N"/>
    <property type="match status" value="1"/>
</dbReference>